<dbReference type="InterPro" id="IPR051693">
    <property type="entry name" value="UPF0046_metallophosphoest"/>
</dbReference>
<dbReference type="Proteomes" id="UP000039046">
    <property type="component" value="Unassembled WGS sequence"/>
</dbReference>
<dbReference type="PANTHER" id="PTHR12905">
    <property type="entry name" value="METALLOPHOSPHOESTERASE"/>
    <property type="match status" value="1"/>
</dbReference>
<dbReference type="SUPFAM" id="SSF56300">
    <property type="entry name" value="Metallo-dependent phosphatases"/>
    <property type="match status" value="1"/>
</dbReference>
<dbReference type="OrthoDB" id="630188at2759"/>
<name>A0A0A1TEG1_9HYPO</name>
<dbReference type="GO" id="GO:0016787">
    <property type="term" value="F:hydrolase activity"/>
    <property type="evidence" value="ECO:0007669"/>
    <property type="project" value="InterPro"/>
</dbReference>
<keyword evidence="3" id="KW-1185">Reference proteome</keyword>
<proteinExistence type="predicted"/>
<evidence type="ECO:0000313" key="2">
    <source>
        <dbReference type="EMBL" id="CEJ93134.1"/>
    </source>
</evidence>
<dbReference type="EMBL" id="CDHN01000005">
    <property type="protein sequence ID" value="CEJ93134.1"/>
    <property type="molecule type" value="Genomic_DNA"/>
</dbReference>
<dbReference type="HOGENOM" id="CLU_041441_2_0_1"/>
<gene>
    <name evidence="2" type="ORF">VHEMI08746</name>
</gene>
<dbReference type="PANTHER" id="PTHR12905:SF0">
    <property type="entry name" value="CALCINEURIN-LIKE PHOSPHOESTERASE DOMAIN-CONTAINING PROTEIN"/>
    <property type="match status" value="1"/>
</dbReference>
<dbReference type="Gene3D" id="3.60.21.10">
    <property type="match status" value="1"/>
</dbReference>
<organism evidence="2 3">
    <name type="scientific">[Torrubiella] hemipterigena</name>
    <dbReference type="NCBI Taxonomy" id="1531966"/>
    <lineage>
        <taxon>Eukaryota</taxon>
        <taxon>Fungi</taxon>
        <taxon>Dikarya</taxon>
        <taxon>Ascomycota</taxon>
        <taxon>Pezizomycotina</taxon>
        <taxon>Sordariomycetes</taxon>
        <taxon>Hypocreomycetidae</taxon>
        <taxon>Hypocreales</taxon>
        <taxon>Clavicipitaceae</taxon>
        <taxon>Clavicipitaceae incertae sedis</taxon>
        <taxon>'Torrubiella' clade</taxon>
    </lineage>
</organism>
<evidence type="ECO:0000259" key="1">
    <source>
        <dbReference type="Pfam" id="PF00149"/>
    </source>
</evidence>
<dbReference type="Pfam" id="PF00149">
    <property type="entry name" value="Metallophos"/>
    <property type="match status" value="1"/>
</dbReference>
<protein>
    <recommendedName>
        <fullName evidence="1">Calcineurin-like phosphoesterase domain-containing protein</fullName>
    </recommendedName>
</protein>
<dbReference type="InterPro" id="IPR029052">
    <property type="entry name" value="Metallo-depent_PP-like"/>
</dbReference>
<sequence length="345" mass="38212">MALLFSSSVNTYSPSFSYEYSNRIQYDSAAMASVNPNTPDKVKTKILIISDTHGLTFPTALHPDEAVDVAIHCGDLTHHSTLAEFKNTLSLMESLNADLKLFIAGNHDFLLDHAAFQDKIAETKSLSRGVILDTLFGRDFGARGEALNMLRHTTAPNLFFLEEGNYKFRLKNGALLKVYATPYTPGTDAGWGFQYHGDHDFSINGRPDVVISHGPPLGILDRDRDTPKRLGCPLLFEAVAKAQPKIHCFGHIHNSWGAKFVTWKPTISEWPSHFTDIEHSKSHTLATLATEQNGVHASSHCAENDYPVGDGSTLFVNAANTDDERLSQMAQIIDIELDMVRQDSR</sequence>
<feature type="domain" description="Calcineurin-like phosphoesterase" evidence="1">
    <location>
        <begin position="45"/>
        <end position="254"/>
    </location>
</feature>
<accession>A0A0A1TEG1</accession>
<dbReference type="AlphaFoldDB" id="A0A0A1TEG1"/>
<reference evidence="2 3" key="1">
    <citation type="journal article" date="2015" name="Genome Announc.">
        <title>Draft Genome Sequence and Gene Annotation of the Entomopathogenic Fungus Verticillium hemipterigenum.</title>
        <authorList>
            <person name="Horn F."/>
            <person name="Habel A."/>
            <person name="Scharf D.H."/>
            <person name="Dworschak J."/>
            <person name="Brakhage A.A."/>
            <person name="Guthke R."/>
            <person name="Hertweck C."/>
            <person name="Linde J."/>
        </authorList>
    </citation>
    <scope>NUCLEOTIDE SEQUENCE [LARGE SCALE GENOMIC DNA]</scope>
</reference>
<dbReference type="CDD" id="cd07379">
    <property type="entry name" value="MPP_239FB"/>
    <property type="match status" value="1"/>
</dbReference>
<evidence type="ECO:0000313" key="3">
    <source>
        <dbReference type="Proteomes" id="UP000039046"/>
    </source>
</evidence>
<dbReference type="InterPro" id="IPR004843">
    <property type="entry name" value="Calcineurin-like_PHP"/>
</dbReference>